<evidence type="ECO:0000256" key="3">
    <source>
        <dbReference type="PROSITE-ProRule" id="PRU00023"/>
    </source>
</evidence>
<sequence length="145" mass="15451">MATPGNSELPPEAIAFATRMYDAARSGQMDVFQQALPAGLPANMMNDKGDSLVMLAAYHGHAQLVKLLIQHGADPNRVNDRGQTPLAGAVFKGEAEVIEALLEGGADPDYGTPSAMEAVTLFRQEEKWKARFEEAPGRGKTVNGA</sequence>
<dbReference type="Gene3D" id="1.25.40.20">
    <property type="entry name" value="Ankyrin repeat-containing domain"/>
    <property type="match status" value="1"/>
</dbReference>
<proteinExistence type="predicted"/>
<name>A0A8H7T2K8_9HELO</name>
<dbReference type="Pfam" id="PF12796">
    <property type="entry name" value="Ank_2"/>
    <property type="match status" value="1"/>
</dbReference>
<dbReference type="InterPro" id="IPR002110">
    <property type="entry name" value="Ankyrin_rpt"/>
</dbReference>
<evidence type="ECO:0008006" key="6">
    <source>
        <dbReference type="Google" id="ProtNLM"/>
    </source>
</evidence>
<keyword evidence="5" id="KW-1185">Reference proteome</keyword>
<dbReference type="PROSITE" id="PS50088">
    <property type="entry name" value="ANK_REPEAT"/>
    <property type="match status" value="2"/>
</dbReference>
<evidence type="ECO:0000313" key="5">
    <source>
        <dbReference type="Proteomes" id="UP000664132"/>
    </source>
</evidence>
<dbReference type="Proteomes" id="UP000664132">
    <property type="component" value="Unassembled WGS sequence"/>
</dbReference>
<feature type="repeat" description="ANK" evidence="3">
    <location>
        <begin position="48"/>
        <end position="80"/>
    </location>
</feature>
<dbReference type="OrthoDB" id="366390at2759"/>
<dbReference type="AlphaFoldDB" id="A0A8H7T2K8"/>
<reference evidence="4" key="1">
    <citation type="submission" date="2021-02" db="EMBL/GenBank/DDBJ databases">
        <title>Genome sequence Cadophora malorum strain M34.</title>
        <authorList>
            <person name="Stefanovic E."/>
            <person name="Vu D."/>
            <person name="Scully C."/>
            <person name="Dijksterhuis J."/>
            <person name="Roader J."/>
            <person name="Houbraken J."/>
        </authorList>
    </citation>
    <scope>NUCLEOTIDE SEQUENCE</scope>
    <source>
        <strain evidence="4">M34</strain>
    </source>
</reference>
<keyword evidence="1" id="KW-0677">Repeat</keyword>
<gene>
    <name evidence="4" type="ORF">IFR04_015624</name>
</gene>
<evidence type="ECO:0000313" key="4">
    <source>
        <dbReference type="EMBL" id="KAG4411248.1"/>
    </source>
</evidence>
<evidence type="ECO:0000256" key="1">
    <source>
        <dbReference type="ARBA" id="ARBA00022737"/>
    </source>
</evidence>
<comment type="caution">
    <text evidence="4">The sequence shown here is derived from an EMBL/GenBank/DDBJ whole genome shotgun (WGS) entry which is preliminary data.</text>
</comment>
<feature type="repeat" description="ANK" evidence="3">
    <location>
        <begin position="81"/>
        <end position="113"/>
    </location>
</feature>
<evidence type="ECO:0000256" key="2">
    <source>
        <dbReference type="ARBA" id="ARBA00023043"/>
    </source>
</evidence>
<dbReference type="InterPro" id="IPR036770">
    <property type="entry name" value="Ankyrin_rpt-contain_sf"/>
</dbReference>
<dbReference type="SUPFAM" id="SSF48403">
    <property type="entry name" value="Ankyrin repeat"/>
    <property type="match status" value="1"/>
</dbReference>
<accession>A0A8H7T2K8</accession>
<dbReference type="PANTHER" id="PTHR24171">
    <property type="entry name" value="ANKYRIN REPEAT DOMAIN-CONTAINING PROTEIN 39-RELATED"/>
    <property type="match status" value="1"/>
</dbReference>
<keyword evidence="2 3" id="KW-0040">ANK repeat</keyword>
<organism evidence="4 5">
    <name type="scientific">Cadophora malorum</name>
    <dbReference type="NCBI Taxonomy" id="108018"/>
    <lineage>
        <taxon>Eukaryota</taxon>
        <taxon>Fungi</taxon>
        <taxon>Dikarya</taxon>
        <taxon>Ascomycota</taxon>
        <taxon>Pezizomycotina</taxon>
        <taxon>Leotiomycetes</taxon>
        <taxon>Helotiales</taxon>
        <taxon>Ploettnerulaceae</taxon>
        <taxon>Cadophora</taxon>
    </lineage>
</organism>
<dbReference type="PROSITE" id="PS50297">
    <property type="entry name" value="ANK_REP_REGION"/>
    <property type="match status" value="2"/>
</dbReference>
<protein>
    <recommendedName>
        <fullName evidence="6">Ankyrin</fullName>
    </recommendedName>
</protein>
<dbReference type="EMBL" id="JAFJYH010000501">
    <property type="protein sequence ID" value="KAG4411248.1"/>
    <property type="molecule type" value="Genomic_DNA"/>
</dbReference>
<dbReference type="SMART" id="SM00248">
    <property type="entry name" value="ANK"/>
    <property type="match status" value="3"/>
</dbReference>
<dbReference type="PANTHER" id="PTHR24171:SF9">
    <property type="entry name" value="ANKYRIN REPEAT DOMAIN-CONTAINING PROTEIN 39"/>
    <property type="match status" value="1"/>
</dbReference>